<dbReference type="CDD" id="cd07098">
    <property type="entry name" value="ALDH_F15-22"/>
    <property type="match status" value="1"/>
</dbReference>
<dbReference type="Proteomes" id="UP001180020">
    <property type="component" value="Unassembled WGS sequence"/>
</dbReference>
<comment type="similarity">
    <text evidence="1 4">Belongs to the aldehyde dehydrogenase family.</text>
</comment>
<name>A0AAV9EZQ2_ACOCL</name>
<reference evidence="6" key="2">
    <citation type="submission" date="2023-06" db="EMBL/GenBank/DDBJ databases">
        <authorList>
            <person name="Ma L."/>
            <person name="Liu K.-W."/>
            <person name="Li Z."/>
            <person name="Hsiao Y.-Y."/>
            <person name="Qi Y."/>
            <person name="Fu T."/>
            <person name="Tang G."/>
            <person name="Zhang D."/>
            <person name="Sun W.-H."/>
            <person name="Liu D.-K."/>
            <person name="Li Y."/>
            <person name="Chen G.-Z."/>
            <person name="Liu X.-D."/>
            <person name="Liao X.-Y."/>
            <person name="Jiang Y.-T."/>
            <person name="Yu X."/>
            <person name="Hao Y."/>
            <person name="Huang J."/>
            <person name="Zhao X.-W."/>
            <person name="Ke S."/>
            <person name="Chen Y.-Y."/>
            <person name="Wu W.-L."/>
            <person name="Hsu J.-L."/>
            <person name="Lin Y.-F."/>
            <person name="Huang M.-D."/>
            <person name="Li C.-Y."/>
            <person name="Huang L."/>
            <person name="Wang Z.-W."/>
            <person name="Zhao X."/>
            <person name="Zhong W.-Y."/>
            <person name="Peng D.-H."/>
            <person name="Ahmad S."/>
            <person name="Lan S."/>
            <person name="Zhang J.-S."/>
            <person name="Tsai W.-C."/>
            <person name="Van De Peer Y."/>
            <person name="Liu Z.-J."/>
        </authorList>
    </citation>
    <scope>NUCLEOTIDE SEQUENCE</scope>
    <source>
        <strain evidence="6">CP</strain>
        <tissue evidence="6">Leaves</tissue>
    </source>
</reference>
<dbReference type="InterPro" id="IPR016161">
    <property type="entry name" value="Ald_DH/histidinol_DH"/>
</dbReference>
<dbReference type="PROSITE" id="PS00687">
    <property type="entry name" value="ALDEHYDE_DEHYDR_GLU"/>
    <property type="match status" value="1"/>
</dbReference>
<dbReference type="FunFam" id="3.40.605.10:FF:000014">
    <property type="entry name" value="aldehyde dehydrogenase 22A1"/>
    <property type="match status" value="1"/>
</dbReference>
<reference evidence="6" key="1">
    <citation type="journal article" date="2023" name="Nat. Commun.">
        <title>Diploid and tetraploid genomes of Acorus and the evolution of monocots.</title>
        <authorList>
            <person name="Ma L."/>
            <person name="Liu K.W."/>
            <person name="Li Z."/>
            <person name="Hsiao Y.Y."/>
            <person name="Qi Y."/>
            <person name="Fu T."/>
            <person name="Tang G.D."/>
            <person name="Zhang D."/>
            <person name="Sun W.H."/>
            <person name="Liu D.K."/>
            <person name="Li Y."/>
            <person name="Chen G.Z."/>
            <person name="Liu X.D."/>
            <person name="Liao X.Y."/>
            <person name="Jiang Y.T."/>
            <person name="Yu X."/>
            <person name="Hao Y."/>
            <person name="Huang J."/>
            <person name="Zhao X.W."/>
            <person name="Ke S."/>
            <person name="Chen Y.Y."/>
            <person name="Wu W.L."/>
            <person name="Hsu J.L."/>
            <person name="Lin Y.F."/>
            <person name="Huang M.D."/>
            <person name="Li C.Y."/>
            <person name="Huang L."/>
            <person name="Wang Z.W."/>
            <person name="Zhao X."/>
            <person name="Zhong W.Y."/>
            <person name="Peng D.H."/>
            <person name="Ahmad S."/>
            <person name="Lan S."/>
            <person name="Zhang J.S."/>
            <person name="Tsai W.C."/>
            <person name="Van de Peer Y."/>
            <person name="Liu Z.J."/>
        </authorList>
    </citation>
    <scope>NUCLEOTIDE SEQUENCE</scope>
    <source>
        <strain evidence="6">CP</strain>
    </source>
</reference>
<evidence type="ECO:0000256" key="3">
    <source>
        <dbReference type="PROSITE-ProRule" id="PRU10007"/>
    </source>
</evidence>
<dbReference type="PROSITE" id="PS00070">
    <property type="entry name" value="ALDEHYDE_DEHYDR_CYS"/>
    <property type="match status" value="1"/>
</dbReference>
<feature type="active site" evidence="3">
    <location>
        <position position="297"/>
    </location>
</feature>
<dbReference type="InterPro" id="IPR016160">
    <property type="entry name" value="Ald_DH_CS_CYS"/>
</dbReference>
<evidence type="ECO:0000259" key="5">
    <source>
        <dbReference type="Pfam" id="PF00171"/>
    </source>
</evidence>
<evidence type="ECO:0000256" key="1">
    <source>
        <dbReference type="ARBA" id="ARBA00009986"/>
    </source>
</evidence>
<protein>
    <submittedName>
        <fullName evidence="6">Aldehyde dehydrogenase 22A1</fullName>
    </submittedName>
</protein>
<keyword evidence="7" id="KW-1185">Reference proteome</keyword>
<dbReference type="InterPro" id="IPR029510">
    <property type="entry name" value="Ald_DH_CS_GLU"/>
</dbReference>
<dbReference type="EMBL" id="JAUJYO010000004">
    <property type="protein sequence ID" value="KAK1319250.1"/>
    <property type="molecule type" value="Genomic_DNA"/>
</dbReference>
<proteinExistence type="inferred from homology"/>
<evidence type="ECO:0000256" key="4">
    <source>
        <dbReference type="RuleBase" id="RU003345"/>
    </source>
</evidence>
<evidence type="ECO:0000313" key="7">
    <source>
        <dbReference type="Proteomes" id="UP001180020"/>
    </source>
</evidence>
<gene>
    <name evidence="6" type="primary">ALDH22A1</name>
    <name evidence="6" type="ORF">QJS10_CPB04g01006</name>
</gene>
<dbReference type="InterPro" id="IPR016163">
    <property type="entry name" value="Ald_DH_C"/>
</dbReference>
<feature type="domain" description="Aldehyde dehydrogenase" evidence="5">
    <location>
        <begin position="61"/>
        <end position="542"/>
    </location>
</feature>
<organism evidence="6 7">
    <name type="scientific">Acorus calamus</name>
    <name type="common">Sweet flag</name>
    <dbReference type="NCBI Taxonomy" id="4465"/>
    <lineage>
        <taxon>Eukaryota</taxon>
        <taxon>Viridiplantae</taxon>
        <taxon>Streptophyta</taxon>
        <taxon>Embryophyta</taxon>
        <taxon>Tracheophyta</taxon>
        <taxon>Spermatophyta</taxon>
        <taxon>Magnoliopsida</taxon>
        <taxon>Liliopsida</taxon>
        <taxon>Acoraceae</taxon>
        <taxon>Acorus</taxon>
    </lineage>
</organism>
<dbReference type="Pfam" id="PF00171">
    <property type="entry name" value="Aldedh"/>
    <property type="match status" value="1"/>
</dbReference>
<dbReference type="FunFam" id="3.40.309.10:FF:000009">
    <property type="entry name" value="Aldehyde dehydrogenase A"/>
    <property type="match status" value="1"/>
</dbReference>
<sequence>MAFWWPLLVLGFAYYACRFLLMLIPPNVPSIEVDSSDVLDDGTQTKENSYIYIPSKGRSTQLDKVQCYEPATMKYLGYFPALTPDEVREHVAQARKAQKTWAKSSFKKRRLFLRILLKYIIEHQELICETSSRDTGKTMIDASLGEIMTTCEKITWLIAEGERWLKPEYRSSGRSMLHKRSKVEFHPLGVIGAIVSWNYPFHNIFNPMLAAVFSGNGVVIKVSEHASWSGCFYARIIQAALVAAGAPENLVHIITGFAETGQALVSSVDKIIFVGSPGVGKMIMKNAAETLIPVTLELGGKDAFIVCEDVDVNHVAQIAVRAALQSSGQNCAGAERFYVHRDVYTSFVAQIVKIVKSICVGPPLAGKYDMGALCMQEHADRLQSLVDDALAKGAEIAIRGSFGNLGEDAVDQFFPPTVLVNVNHKMKLMQEEAFGPIIPIMKFSSDEEAIKLANDSNYGLGCAVFSGSQRRAKEIASQLHCGMAAINDFASNYMCQKKLHYGKGGFPHVLTKSLPFGGVKHSGFGRFAGVEGLQACCLVKSVVEDRFWPYIKTTIPKPLQYPVAENCFEFQQSLVEALYGLNMWDRLRALVNTSGCLSF</sequence>
<keyword evidence="2 4" id="KW-0560">Oxidoreductase</keyword>
<dbReference type="GO" id="GO:0016620">
    <property type="term" value="F:oxidoreductase activity, acting on the aldehyde or oxo group of donors, NAD or NADP as acceptor"/>
    <property type="evidence" value="ECO:0007669"/>
    <property type="project" value="InterPro"/>
</dbReference>
<dbReference type="Gene3D" id="3.40.309.10">
    <property type="entry name" value="Aldehyde Dehydrogenase, Chain A, domain 2"/>
    <property type="match status" value="1"/>
</dbReference>
<dbReference type="SUPFAM" id="SSF53720">
    <property type="entry name" value="ALDH-like"/>
    <property type="match status" value="1"/>
</dbReference>
<dbReference type="InterPro" id="IPR016162">
    <property type="entry name" value="Ald_DH_N"/>
</dbReference>
<dbReference type="PANTHER" id="PTHR11699">
    <property type="entry name" value="ALDEHYDE DEHYDROGENASE-RELATED"/>
    <property type="match status" value="1"/>
</dbReference>
<comment type="caution">
    <text evidence="6">The sequence shown here is derived from an EMBL/GenBank/DDBJ whole genome shotgun (WGS) entry which is preliminary data.</text>
</comment>
<evidence type="ECO:0000313" key="6">
    <source>
        <dbReference type="EMBL" id="KAK1319250.1"/>
    </source>
</evidence>
<dbReference type="AlphaFoldDB" id="A0AAV9EZQ2"/>
<dbReference type="Gene3D" id="3.40.605.10">
    <property type="entry name" value="Aldehyde Dehydrogenase, Chain A, domain 1"/>
    <property type="match status" value="1"/>
</dbReference>
<evidence type="ECO:0000256" key="2">
    <source>
        <dbReference type="ARBA" id="ARBA00023002"/>
    </source>
</evidence>
<accession>A0AAV9EZQ2</accession>
<dbReference type="InterPro" id="IPR015590">
    <property type="entry name" value="Aldehyde_DH_dom"/>
</dbReference>